<reference evidence="3 4" key="1">
    <citation type="journal article" date="2022" name="Int. J. Syst. Evol. Microbiol.">
        <title>Neobacillus kokaensis sp. nov., isolated from soil.</title>
        <authorList>
            <person name="Yuki K."/>
            <person name="Matsubara H."/>
            <person name="Yamaguchi S."/>
        </authorList>
    </citation>
    <scope>NUCLEOTIDE SEQUENCE [LARGE SCALE GENOMIC DNA]</scope>
    <source>
        <strain evidence="3 4">LOB 377</strain>
    </source>
</reference>
<organism evidence="3 4">
    <name type="scientific">Neobacillus kokaensis</name>
    <dbReference type="NCBI Taxonomy" id="2759023"/>
    <lineage>
        <taxon>Bacteria</taxon>
        <taxon>Bacillati</taxon>
        <taxon>Bacillota</taxon>
        <taxon>Bacilli</taxon>
        <taxon>Bacillales</taxon>
        <taxon>Bacillaceae</taxon>
        <taxon>Neobacillus</taxon>
    </lineage>
</organism>
<dbReference type="PROSITE" id="PS51257">
    <property type="entry name" value="PROKAR_LIPOPROTEIN"/>
    <property type="match status" value="1"/>
</dbReference>
<name>A0ABQ3N476_9BACI</name>
<evidence type="ECO:0000259" key="2">
    <source>
        <dbReference type="Pfam" id="PF01266"/>
    </source>
</evidence>
<dbReference type="PANTHER" id="PTHR13847">
    <property type="entry name" value="SARCOSINE DEHYDROGENASE-RELATED"/>
    <property type="match status" value="1"/>
</dbReference>
<evidence type="ECO:0000313" key="3">
    <source>
        <dbReference type="EMBL" id="GHH98866.1"/>
    </source>
</evidence>
<protein>
    <submittedName>
        <fullName evidence="3">Amino acid dehydrogenase</fullName>
    </submittedName>
</protein>
<gene>
    <name evidence="3" type="primary">dadA</name>
    <name evidence="3" type="ORF">AM1BK_24090</name>
</gene>
<dbReference type="InterPro" id="IPR006076">
    <property type="entry name" value="FAD-dep_OxRdtase"/>
</dbReference>
<evidence type="ECO:0000313" key="4">
    <source>
        <dbReference type="Proteomes" id="UP000637074"/>
    </source>
</evidence>
<dbReference type="Gene3D" id="3.30.9.10">
    <property type="entry name" value="D-Amino Acid Oxidase, subunit A, domain 2"/>
    <property type="match status" value="1"/>
</dbReference>
<feature type="domain" description="FAD dependent oxidoreductase" evidence="2">
    <location>
        <begin position="4"/>
        <end position="396"/>
    </location>
</feature>
<dbReference type="Proteomes" id="UP000637074">
    <property type="component" value="Unassembled WGS sequence"/>
</dbReference>
<dbReference type="SUPFAM" id="SSF51905">
    <property type="entry name" value="FAD/NAD(P)-binding domain"/>
    <property type="match status" value="1"/>
</dbReference>
<dbReference type="EMBL" id="BNDS01000009">
    <property type="protein sequence ID" value="GHH98866.1"/>
    <property type="molecule type" value="Genomic_DNA"/>
</dbReference>
<dbReference type="Gene3D" id="3.50.50.60">
    <property type="entry name" value="FAD/NAD(P)-binding domain"/>
    <property type="match status" value="2"/>
</dbReference>
<dbReference type="Pfam" id="PF01266">
    <property type="entry name" value="DAO"/>
    <property type="match status" value="1"/>
</dbReference>
<keyword evidence="1" id="KW-0560">Oxidoreductase</keyword>
<sequence>MKQKVVIIGGGIIGLSCAYYLRKNGLEVTVLEKNDFAAACSSGNQGWVCPALHAPVPEPGLVATSIKWLMKKDSPLYIKPSAMPQMTGWLTQFMKYCNKEDFKAGEKALLHLSLSTIALYDSLEADGLEFEMHREGMLFVFLNEAELKHKVEKLRDNEKLYGHDTPIVLSGDEVRELEPNISEKVVGGILLKKQRHVRPESLAKAFMNKLTSLGVQLRSKTEITGIERQNDKIVAVMSGQERFEADKFLLTAGAWSGDLAKQLGYSLPMQAGKGYSITISNPNLKLKHPLYLGDSRAGVSPFNGAIRIGGTMELSGINTHLDKNRIQGIRQSVSKYLTEELHGDSEMEWTGMRPMTPDGLPVLGKVPQWDNAFVATGHGMVGIAMAPATGRIMADLICSGETEFDIECFSPSRFQKEPKERSSV</sequence>
<accession>A0ABQ3N476</accession>
<keyword evidence="4" id="KW-1185">Reference proteome</keyword>
<dbReference type="PANTHER" id="PTHR13847:SF289">
    <property type="entry name" value="GLYCINE OXIDASE"/>
    <property type="match status" value="1"/>
</dbReference>
<comment type="caution">
    <text evidence="3">The sequence shown here is derived from an EMBL/GenBank/DDBJ whole genome shotgun (WGS) entry which is preliminary data.</text>
</comment>
<proteinExistence type="predicted"/>
<evidence type="ECO:0000256" key="1">
    <source>
        <dbReference type="ARBA" id="ARBA00023002"/>
    </source>
</evidence>
<dbReference type="InterPro" id="IPR036188">
    <property type="entry name" value="FAD/NAD-bd_sf"/>
</dbReference>
<dbReference type="RefSeq" id="WP_191273099.1">
    <property type="nucleotide sequence ID" value="NZ_BNDS01000009.1"/>
</dbReference>
<dbReference type="SUPFAM" id="SSF54373">
    <property type="entry name" value="FAD-linked reductases, C-terminal domain"/>
    <property type="match status" value="1"/>
</dbReference>